<dbReference type="OrthoDB" id="510157at2"/>
<dbReference type="GO" id="GO:0071500">
    <property type="term" value="P:cellular response to nitrosative stress"/>
    <property type="evidence" value="ECO:0007669"/>
    <property type="project" value="TreeGrafter"/>
</dbReference>
<accession>D3DIC1</accession>
<dbReference type="Proteomes" id="UP000002574">
    <property type="component" value="Chromosome"/>
</dbReference>
<dbReference type="KEGG" id="hte:Hydth_1107"/>
<dbReference type="GO" id="GO:0046872">
    <property type="term" value="F:metal ion binding"/>
    <property type="evidence" value="ECO:0007669"/>
    <property type="project" value="UniProtKB-KW"/>
</dbReference>
<dbReference type="Gene3D" id="1.10.490.10">
    <property type="entry name" value="Globins"/>
    <property type="match status" value="1"/>
</dbReference>
<dbReference type="GO" id="GO:0019825">
    <property type="term" value="F:oxygen binding"/>
    <property type="evidence" value="ECO:0007669"/>
    <property type="project" value="InterPro"/>
</dbReference>
<evidence type="ECO:0000256" key="5">
    <source>
        <dbReference type="RuleBase" id="RU000356"/>
    </source>
</evidence>
<dbReference type="GO" id="GO:0005344">
    <property type="term" value="F:oxygen carrier activity"/>
    <property type="evidence" value="ECO:0007669"/>
    <property type="project" value="UniProtKB-KW"/>
</dbReference>
<dbReference type="GO" id="GO:0046210">
    <property type="term" value="P:nitric oxide catabolic process"/>
    <property type="evidence" value="ECO:0007669"/>
    <property type="project" value="TreeGrafter"/>
</dbReference>
<dbReference type="Pfam" id="PF00042">
    <property type="entry name" value="Globin"/>
    <property type="match status" value="1"/>
</dbReference>
<dbReference type="InterPro" id="IPR000971">
    <property type="entry name" value="Globin"/>
</dbReference>
<dbReference type="PANTHER" id="PTHR43396:SF3">
    <property type="entry name" value="FLAVOHEMOPROTEIN"/>
    <property type="match status" value="1"/>
</dbReference>
<evidence type="ECO:0000259" key="6">
    <source>
        <dbReference type="PROSITE" id="PS01033"/>
    </source>
</evidence>
<keyword evidence="3" id="KW-0479">Metal-binding</keyword>
<dbReference type="GO" id="GO:0071949">
    <property type="term" value="F:FAD binding"/>
    <property type="evidence" value="ECO:0007669"/>
    <property type="project" value="TreeGrafter"/>
</dbReference>
<dbReference type="EMBL" id="AP011112">
    <property type="protein sequence ID" value="BAI69573.1"/>
    <property type="molecule type" value="Genomic_DNA"/>
</dbReference>
<keyword evidence="5" id="KW-0813">Transport</keyword>
<dbReference type="KEGG" id="hth:HTH_1115"/>
<feature type="domain" description="Globin" evidence="6">
    <location>
        <begin position="1"/>
        <end position="128"/>
    </location>
</feature>
<evidence type="ECO:0000256" key="4">
    <source>
        <dbReference type="ARBA" id="ARBA00023004"/>
    </source>
</evidence>
<evidence type="ECO:0000256" key="2">
    <source>
        <dbReference type="ARBA" id="ARBA00022621"/>
    </source>
</evidence>
<gene>
    <name evidence="7" type="primary">hmp</name>
    <name evidence="7" type="ordered locus">HTH_1115</name>
</gene>
<evidence type="ECO:0000313" key="7">
    <source>
        <dbReference type="EMBL" id="BAI69573.1"/>
    </source>
</evidence>
<keyword evidence="8" id="KW-1185">Reference proteome</keyword>
<keyword evidence="1 5" id="KW-0349">Heme</keyword>
<organism evidence="7 8">
    <name type="scientific">Hydrogenobacter thermophilus (strain DSM 6534 / IAM 12695 / TK-6)</name>
    <dbReference type="NCBI Taxonomy" id="608538"/>
    <lineage>
        <taxon>Bacteria</taxon>
        <taxon>Pseudomonadati</taxon>
        <taxon>Aquificota</taxon>
        <taxon>Aquificia</taxon>
        <taxon>Aquificales</taxon>
        <taxon>Aquificaceae</taxon>
        <taxon>Hydrogenobacter</taxon>
    </lineage>
</organism>
<dbReference type="PANTHER" id="PTHR43396">
    <property type="entry name" value="FLAVOHEMOPROTEIN"/>
    <property type="match status" value="1"/>
</dbReference>
<evidence type="ECO:0000313" key="8">
    <source>
        <dbReference type="Proteomes" id="UP000002574"/>
    </source>
</evidence>
<dbReference type="STRING" id="608538.HTH_1115"/>
<keyword evidence="2 5" id="KW-0561">Oxygen transport</keyword>
<reference evidence="7 8" key="1">
    <citation type="journal article" date="2010" name="J. Bacteriol.">
        <title>Complete genome sequence of the thermophilic, obligately chemolithoautotrophic hydrogen-oxidizing bacterium Hydrogenobacter thermophilus TK-6.</title>
        <authorList>
            <person name="Arai H."/>
            <person name="Kanbe H."/>
            <person name="Ishii M."/>
            <person name="Igarashi Y."/>
        </authorList>
    </citation>
    <scope>NUCLEOTIDE SEQUENCE [LARGE SCALE GENOMIC DNA]</scope>
    <source>
        <strain evidence="8">DSM 6534 / IAM 12695 / TK-6 [Tokyo]</strain>
    </source>
</reference>
<dbReference type="GO" id="GO:0020037">
    <property type="term" value="F:heme binding"/>
    <property type="evidence" value="ECO:0007669"/>
    <property type="project" value="InterPro"/>
</dbReference>
<name>D3DIC1_HYDTT</name>
<evidence type="ECO:0000256" key="3">
    <source>
        <dbReference type="ARBA" id="ARBA00022723"/>
    </source>
</evidence>
<dbReference type="InterPro" id="IPR009050">
    <property type="entry name" value="Globin-like_sf"/>
</dbReference>
<dbReference type="SUPFAM" id="SSF46458">
    <property type="entry name" value="Globin-like"/>
    <property type="match status" value="1"/>
</dbReference>
<protein>
    <submittedName>
        <fullName evidence="7">Bacterial hemoglobin</fullName>
    </submittedName>
</protein>
<dbReference type="InterPro" id="IPR012292">
    <property type="entry name" value="Globin/Proto"/>
</dbReference>
<dbReference type="PROSITE" id="PS01033">
    <property type="entry name" value="GLOBIN"/>
    <property type="match status" value="1"/>
</dbReference>
<dbReference type="eggNOG" id="COG1017">
    <property type="taxonomic scope" value="Bacteria"/>
</dbReference>
<comment type="similarity">
    <text evidence="5">Belongs to the globin family.</text>
</comment>
<proteinExistence type="inferred from homology"/>
<sequence length="138" mass="15775">MSPEARLNIIKSIPFLQSYGERLTSRMYEILFEGNPELKSMFESDDSTKLAGALLAFAQNLERLNVLEPALNKMALSHVEAGVKPEHYEKVWDALYKAMTEFGISNEIIEAWKEAYYFLAELLIKKEEKLYTCLATSS</sequence>
<evidence type="ECO:0000256" key="1">
    <source>
        <dbReference type="ARBA" id="ARBA00022617"/>
    </source>
</evidence>
<dbReference type="GO" id="GO:0008941">
    <property type="term" value="F:nitric oxide dioxygenase NAD(P)H activity"/>
    <property type="evidence" value="ECO:0007669"/>
    <property type="project" value="TreeGrafter"/>
</dbReference>
<keyword evidence="4" id="KW-0408">Iron</keyword>
<dbReference type="AlphaFoldDB" id="D3DIC1"/>